<evidence type="ECO:0000313" key="2">
    <source>
        <dbReference type="Proteomes" id="UP001155241"/>
    </source>
</evidence>
<name>A0A9X2JJB5_9BACT</name>
<keyword evidence="2" id="KW-1185">Reference proteome</keyword>
<dbReference type="Proteomes" id="UP001155241">
    <property type="component" value="Unassembled WGS sequence"/>
</dbReference>
<dbReference type="AlphaFoldDB" id="A0A9X2JJB5"/>
<accession>A0A9X2JJB5</accession>
<proteinExistence type="predicted"/>
<sequence>MATILIDNATADLPITVSERCEYRPETVLRRTVKGQQGRDMKICVTALCREFRHGGMKVVSLPKLHQWRIMRR</sequence>
<comment type="caution">
    <text evidence="1">The sequence shown here is derived from an EMBL/GenBank/DDBJ whole genome shotgun (WGS) entry which is preliminary data.</text>
</comment>
<dbReference type="EMBL" id="JAMXLR010000039">
    <property type="protein sequence ID" value="MCO6044819.1"/>
    <property type="molecule type" value="Genomic_DNA"/>
</dbReference>
<protein>
    <submittedName>
        <fullName evidence="1">Uncharacterized protein</fullName>
    </submittedName>
</protein>
<organism evidence="1 2">
    <name type="scientific">Aeoliella straminimaris</name>
    <dbReference type="NCBI Taxonomy" id="2954799"/>
    <lineage>
        <taxon>Bacteria</taxon>
        <taxon>Pseudomonadati</taxon>
        <taxon>Planctomycetota</taxon>
        <taxon>Planctomycetia</taxon>
        <taxon>Pirellulales</taxon>
        <taxon>Lacipirellulaceae</taxon>
        <taxon>Aeoliella</taxon>
    </lineage>
</organism>
<evidence type="ECO:0000313" key="1">
    <source>
        <dbReference type="EMBL" id="MCO6044819.1"/>
    </source>
</evidence>
<gene>
    <name evidence="1" type="ORF">NG895_12980</name>
</gene>
<reference evidence="1" key="1">
    <citation type="submission" date="2022-06" db="EMBL/GenBank/DDBJ databases">
        <title>Aeoliella straminimaris, a novel planctomycete from sediments.</title>
        <authorList>
            <person name="Vitorino I.R."/>
            <person name="Lage O.M."/>
        </authorList>
    </citation>
    <scope>NUCLEOTIDE SEQUENCE</scope>
    <source>
        <strain evidence="1">ICT_H6.2</strain>
    </source>
</reference>